<keyword evidence="1" id="KW-0813">Transport</keyword>
<name>A0A2N8L1R4_9BURK</name>
<dbReference type="AlphaFoldDB" id="A0A2N8L1R4"/>
<dbReference type="PANTHER" id="PTHR42939:SF1">
    <property type="entry name" value="ABC TRANSPORTER ATP-BINDING PROTEIN ALBC-RELATED"/>
    <property type="match status" value="1"/>
</dbReference>
<proteinExistence type="predicted"/>
<dbReference type="InterPro" id="IPR051782">
    <property type="entry name" value="ABC_Transporter_VariousFunc"/>
</dbReference>
<sequence>MPANDGTSGKGGSPAIELRGLSKQYGSLRAVDGVDLRVQRGEIFGLIGHNGAGKSTLFKMMLGLVAPSSGEVLIQGRPISGGDFRAIRRGLGYLPENVVLYDNLSGLETLQFFARLKGAAATQCQPLLEQVGLADAGHRPLREYSKGMRQRLGFAQALLGGPQLLFLDEPSNGLDPQAIRDFYRSLQALREQGVTVLITSHILAELQERVDRLAIMAAGRIQALGTVQSLREQQQAPLHIELSLASEADVLFASQLLDKQGLPGLGLQQRAQDCRLSLSCPREHKMAALALATQLGSRLLDLKILEPSLEDLFFGLGDAARRPA</sequence>
<dbReference type="SMART" id="SM00382">
    <property type="entry name" value="AAA"/>
    <property type="match status" value="1"/>
</dbReference>
<keyword evidence="2" id="KW-0472">Membrane</keyword>
<dbReference type="InterPro" id="IPR003439">
    <property type="entry name" value="ABC_transporter-like_ATP-bd"/>
</dbReference>
<accession>A0A2N8L1R4</accession>
<keyword evidence="2" id="KW-1003">Cell membrane</keyword>
<dbReference type="PROSITE" id="PS00211">
    <property type="entry name" value="ABC_TRANSPORTER_1"/>
    <property type="match status" value="1"/>
</dbReference>
<dbReference type="InterPro" id="IPR003593">
    <property type="entry name" value="AAA+_ATPase"/>
</dbReference>
<dbReference type="SUPFAM" id="SSF52540">
    <property type="entry name" value="P-loop containing nucleoside triphosphate hydrolases"/>
    <property type="match status" value="1"/>
</dbReference>
<dbReference type="GO" id="GO:0005524">
    <property type="term" value="F:ATP binding"/>
    <property type="evidence" value="ECO:0007669"/>
    <property type="project" value="UniProtKB-KW"/>
</dbReference>
<evidence type="ECO:0000256" key="1">
    <source>
        <dbReference type="ARBA" id="ARBA00022448"/>
    </source>
</evidence>
<keyword evidence="3" id="KW-0547">Nucleotide-binding</keyword>
<evidence type="ECO:0000256" key="3">
    <source>
        <dbReference type="ARBA" id="ARBA00022741"/>
    </source>
</evidence>
<dbReference type="EMBL" id="POSP01000003">
    <property type="protein sequence ID" value="PND39639.1"/>
    <property type="molecule type" value="Genomic_DNA"/>
</dbReference>
<dbReference type="GO" id="GO:0016887">
    <property type="term" value="F:ATP hydrolysis activity"/>
    <property type="evidence" value="ECO:0007669"/>
    <property type="project" value="InterPro"/>
</dbReference>
<dbReference type="Gene3D" id="3.40.50.300">
    <property type="entry name" value="P-loop containing nucleotide triphosphate hydrolases"/>
    <property type="match status" value="1"/>
</dbReference>
<comment type="caution">
    <text evidence="6">The sequence shown here is derived from an EMBL/GenBank/DDBJ whole genome shotgun (WGS) entry which is preliminary data.</text>
</comment>
<dbReference type="OrthoDB" id="9804819at2"/>
<gene>
    <name evidence="6" type="ORF">C1O66_08445</name>
</gene>
<dbReference type="InterPro" id="IPR027417">
    <property type="entry name" value="P-loop_NTPase"/>
</dbReference>
<protein>
    <submittedName>
        <fullName evidence="6">Copper ABC transporter ATP-binding protein</fullName>
    </submittedName>
</protein>
<dbReference type="CDD" id="cd03230">
    <property type="entry name" value="ABC_DR_subfamily_A"/>
    <property type="match status" value="1"/>
</dbReference>
<keyword evidence="4 6" id="KW-0067">ATP-binding</keyword>
<dbReference type="PROSITE" id="PS50893">
    <property type="entry name" value="ABC_TRANSPORTER_2"/>
    <property type="match status" value="1"/>
</dbReference>
<evidence type="ECO:0000259" key="5">
    <source>
        <dbReference type="PROSITE" id="PS50893"/>
    </source>
</evidence>
<feature type="domain" description="ABC transporter" evidence="5">
    <location>
        <begin position="16"/>
        <end position="243"/>
    </location>
</feature>
<reference evidence="6 7" key="1">
    <citation type="submission" date="2018-01" db="EMBL/GenBank/DDBJ databases">
        <title>Draft genome sequence of Paucibacter aquatile CR182 isolated from freshwater of the Nakdong River.</title>
        <authorList>
            <person name="Choi A."/>
            <person name="Chung E.J."/>
        </authorList>
    </citation>
    <scope>NUCLEOTIDE SEQUENCE [LARGE SCALE GENOMIC DNA]</scope>
    <source>
        <strain evidence="6 7">CR182</strain>
    </source>
</reference>
<evidence type="ECO:0000313" key="6">
    <source>
        <dbReference type="EMBL" id="PND39639.1"/>
    </source>
</evidence>
<dbReference type="Proteomes" id="UP000235916">
    <property type="component" value="Unassembled WGS sequence"/>
</dbReference>
<evidence type="ECO:0000256" key="4">
    <source>
        <dbReference type="ARBA" id="ARBA00022840"/>
    </source>
</evidence>
<evidence type="ECO:0000256" key="2">
    <source>
        <dbReference type="ARBA" id="ARBA00022475"/>
    </source>
</evidence>
<dbReference type="Pfam" id="PF00005">
    <property type="entry name" value="ABC_tran"/>
    <property type="match status" value="1"/>
</dbReference>
<keyword evidence="7" id="KW-1185">Reference proteome</keyword>
<dbReference type="InterPro" id="IPR017871">
    <property type="entry name" value="ABC_transporter-like_CS"/>
</dbReference>
<organism evidence="6 7">
    <name type="scientific">Kinneretia aquatilis</name>
    <dbReference type="NCBI Taxonomy" id="2070761"/>
    <lineage>
        <taxon>Bacteria</taxon>
        <taxon>Pseudomonadati</taxon>
        <taxon>Pseudomonadota</taxon>
        <taxon>Betaproteobacteria</taxon>
        <taxon>Burkholderiales</taxon>
        <taxon>Sphaerotilaceae</taxon>
        <taxon>Roseateles</taxon>
    </lineage>
</organism>
<evidence type="ECO:0000313" key="7">
    <source>
        <dbReference type="Proteomes" id="UP000235916"/>
    </source>
</evidence>
<dbReference type="PANTHER" id="PTHR42939">
    <property type="entry name" value="ABC TRANSPORTER ATP-BINDING PROTEIN ALBC-RELATED"/>
    <property type="match status" value="1"/>
</dbReference>